<evidence type="ECO:0000256" key="1">
    <source>
        <dbReference type="ARBA" id="ARBA00023002"/>
    </source>
</evidence>
<dbReference type="EMBL" id="JXSQ01000013">
    <property type="protein sequence ID" value="KIP52212.1"/>
    <property type="molecule type" value="Genomic_DNA"/>
</dbReference>
<dbReference type="AlphaFoldDB" id="A0A0D0IM24"/>
<sequence length="507" mass="52622">MTESTLTPELEAVVAGAAAAAPAYAALTPADRARVLVALGDALEAAKPRLVEIAMRETGLTEARLNGEVTRTAVQLRLFSETVIDGSYLDARIDYSDPEFVLGPRPDIRRTHIPLGPIINFSASNFPFAFSVLGGDTASILAAGCPVIVKAHSGHPELSDATAEVAREALRSVGAPEGVFNLIHGREAGVAVLKDPRIKAGSFTGSIGIGRLLTDIAAARPTPIPFYGELGSVNPVFITEAAITERAEEIASGLITSVAGSAGQLCTKPGFVFTPAGSALPAAISAAANDLPEHRLLDPRIAQSFNERRDAILATAGVSAVIPGGVRFDDAGHGWASPTVVSVSLEDFRLGHESLVEEAFGPLTILVETPEGTDLAALLPEFYEGNLSGTIHISADEATGTTANVGELRALVTALSKQVGRVLFNGWSTGVAVTPAQQHGGPWPATSNDASTSVGTSAIKRFLRPVAFQNVPAAFLPEALRDENPLGVPQAISPAGQSGDWGSQYRG</sequence>
<dbReference type="PANTHER" id="PTHR43353">
    <property type="entry name" value="SUCCINATE-SEMIALDEHYDE DEHYDROGENASE, MITOCHONDRIAL"/>
    <property type="match status" value="1"/>
</dbReference>
<dbReference type="Pfam" id="PF00171">
    <property type="entry name" value="Aldedh"/>
    <property type="match status" value="1"/>
</dbReference>
<name>A0A0D0IM24_9MICO</name>
<keyword evidence="5" id="KW-1185">Reference proteome</keyword>
<dbReference type="RefSeq" id="WP_042544348.1">
    <property type="nucleotide sequence ID" value="NZ_JXSQ01000013.1"/>
</dbReference>
<evidence type="ECO:0000313" key="5">
    <source>
        <dbReference type="Proteomes" id="UP000032120"/>
    </source>
</evidence>
<accession>A0A0D0IM24</accession>
<keyword evidence="1" id="KW-0560">Oxidoreductase</keyword>
<dbReference type="InterPro" id="IPR044151">
    <property type="entry name" value="ALDH_KGSADH"/>
</dbReference>
<evidence type="ECO:0000256" key="2">
    <source>
        <dbReference type="SAM" id="MobiDB-lite"/>
    </source>
</evidence>
<dbReference type="InterPro" id="IPR016161">
    <property type="entry name" value="Ald_DH/histidinol_DH"/>
</dbReference>
<dbReference type="InterPro" id="IPR016162">
    <property type="entry name" value="Ald_DH_N"/>
</dbReference>
<dbReference type="Proteomes" id="UP000032120">
    <property type="component" value="Unassembled WGS sequence"/>
</dbReference>
<dbReference type="InterPro" id="IPR015590">
    <property type="entry name" value="Aldehyde_DH_dom"/>
</dbReference>
<dbReference type="GO" id="GO:0016620">
    <property type="term" value="F:oxidoreductase activity, acting on the aldehyde or oxo group of donors, NAD or NADP as acceptor"/>
    <property type="evidence" value="ECO:0007669"/>
    <property type="project" value="InterPro"/>
</dbReference>
<reference evidence="4 5" key="1">
    <citation type="submission" date="2015-01" db="EMBL/GenBank/DDBJ databases">
        <title>Draft genome sequence of Leucobacter komagatae strain VKM ST2845.</title>
        <authorList>
            <person name="Karlyshev A.V."/>
            <person name="Kudryashova E.B."/>
        </authorList>
    </citation>
    <scope>NUCLEOTIDE SEQUENCE [LARGE SCALE GENOMIC DNA]</scope>
    <source>
        <strain evidence="4 5">VKM ST2845</strain>
    </source>
</reference>
<dbReference type="PANTHER" id="PTHR43353:SF3">
    <property type="entry name" value="ALDEHYDE DEHYDROGENASE-RELATED"/>
    <property type="match status" value="1"/>
</dbReference>
<protein>
    <submittedName>
        <fullName evidence="4">Aldehyde dehydrogenase</fullName>
    </submittedName>
</protein>
<proteinExistence type="predicted"/>
<feature type="domain" description="Aldehyde dehydrogenase" evidence="3">
    <location>
        <begin position="9"/>
        <end position="371"/>
    </location>
</feature>
<dbReference type="InterPro" id="IPR050740">
    <property type="entry name" value="Aldehyde_DH_Superfamily"/>
</dbReference>
<comment type="caution">
    <text evidence="4">The sequence shown here is derived from an EMBL/GenBank/DDBJ whole genome shotgun (WGS) entry which is preliminary data.</text>
</comment>
<evidence type="ECO:0000313" key="4">
    <source>
        <dbReference type="EMBL" id="KIP52212.1"/>
    </source>
</evidence>
<dbReference type="SUPFAM" id="SSF53720">
    <property type="entry name" value="ALDH-like"/>
    <property type="match status" value="1"/>
</dbReference>
<dbReference type="Gene3D" id="3.40.605.10">
    <property type="entry name" value="Aldehyde Dehydrogenase, Chain A, domain 1"/>
    <property type="match status" value="2"/>
</dbReference>
<gene>
    <name evidence="4" type="ORF">SD72_10125</name>
</gene>
<dbReference type="OrthoDB" id="9770537at2"/>
<dbReference type="CDD" id="cd07129">
    <property type="entry name" value="ALDH_KGSADH"/>
    <property type="match status" value="1"/>
</dbReference>
<organism evidence="4 5">
    <name type="scientific">Leucobacter komagatae</name>
    <dbReference type="NCBI Taxonomy" id="55969"/>
    <lineage>
        <taxon>Bacteria</taxon>
        <taxon>Bacillati</taxon>
        <taxon>Actinomycetota</taxon>
        <taxon>Actinomycetes</taxon>
        <taxon>Micrococcales</taxon>
        <taxon>Microbacteriaceae</taxon>
        <taxon>Leucobacter</taxon>
    </lineage>
</organism>
<evidence type="ECO:0000259" key="3">
    <source>
        <dbReference type="Pfam" id="PF00171"/>
    </source>
</evidence>
<feature type="region of interest" description="Disordered" evidence="2">
    <location>
        <begin position="487"/>
        <end position="507"/>
    </location>
</feature>